<sequence length="914" mass="98202">MIQGRQQERAAITALIEQAQASRGGALVVRGLPGVGKSVLLEDAAAGTQAVQVLRTRGVESESPLAFAALHRLLRPLLAHIGQLPAPQAHALRAAFGEITAEGVDRFLVFLAVLSLLAEAAEHCPVLAVVDDAQWLDDVSAAALLFVARRLDAERVALLFGARDGDERRFDSGDLPELNLTGLDTMAAAELLERQSGTAVPADVVRELTASTGGNPLALVELARSLTPEQLAGTSRLPRPLPLTTGVERAFLDRCRRLSEAAQTFLLVAAADDTGRLTTVCRAAHTLGAGDESLDVAEASGLLRIAGGHLELRHPLVRSAVYGAATDYRRRRVHQALAEVLTGEDATERRVWHLAAAAQGPDPAVAAQLDEVAHRSRSRGGHEAASAAWERAAELTTAAERRAELLYEAAQSAYLAGQITRARTLNETVAAVTQDPGLRADAVRRRARIEWNTGSLQLGHHMILQGAQEVAGADPARALEMGMFAAAVATFGGDSGIDIRPTTLIPEPATTAPARVHCFWHLLVGLDHIARGDINQGVPALRAAFADKVTLEGIDQDLLPNLGIAALHLGDDHAARHYHDLLLSRARSTGALVMVLYALTRRNLTDIAVGDWATARAGATEALQLAQGIGQPGLMAFPHALLALLDALQGQETYLQHLAATEQIVRRHPTGIVTGIVHDLLHWAKAVTGEDPASTQHHLAQMRLPMVCRQAAIDRVETAVRAGHPDQARAWVDDVKRFAEATGTAWPSAAALHGQALLTDGPETETYYRAALDCHQNSSRVFDRARTQLAYGEYLRRIRRRVDARAPLQAALETFTDLGAIRWEQRATQELRASGRTARRRSSSTTVSLTPQELQVAALIQQGMTNREAAAHLFLSPRTIDFHLRNVYAKLGVSSRSELICHPLDASPLIPSAS</sequence>
<evidence type="ECO:0000313" key="5">
    <source>
        <dbReference type="Proteomes" id="UP001501204"/>
    </source>
</evidence>
<comment type="caution">
    <text evidence="4">The sequence shown here is derived from an EMBL/GenBank/DDBJ whole genome shotgun (WGS) entry which is preliminary data.</text>
</comment>
<dbReference type="Gene3D" id="1.10.10.10">
    <property type="entry name" value="Winged helix-like DNA-binding domain superfamily/Winged helix DNA-binding domain"/>
    <property type="match status" value="1"/>
</dbReference>
<gene>
    <name evidence="4" type="ORF">GCM10009767_13510</name>
</gene>
<keyword evidence="5" id="KW-1185">Reference proteome</keyword>
<dbReference type="PANTHER" id="PTHR16305:SF35">
    <property type="entry name" value="TRANSCRIPTIONAL ACTIVATOR DOMAIN"/>
    <property type="match status" value="1"/>
</dbReference>
<dbReference type="SUPFAM" id="SSF52540">
    <property type="entry name" value="P-loop containing nucleoside triphosphate hydrolases"/>
    <property type="match status" value="1"/>
</dbReference>
<dbReference type="InterPro" id="IPR000792">
    <property type="entry name" value="Tscrpt_reg_LuxR_C"/>
</dbReference>
<dbReference type="InterPro" id="IPR016032">
    <property type="entry name" value="Sig_transdc_resp-reg_C-effctor"/>
</dbReference>
<proteinExistence type="predicted"/>
<dbReference type="EMBL" id="BAAAOA010000015">
    <property type="protein sequence ID" value="GAA1755474.1"/>
    <property type="molecule type" value="Genomic_DNA"/>
</dbReference>
<dbReference type="Pfam" id="PF00196">
    <property type="entry name" value="GerE"/>
    <property type="match status" value="1"/>
</dbReference>
<evidence type="ECO:0000259" key="3">
    <source>
        <dbReference type="PROSITE" id="PS50043"/>
    </source>
</evidence>
<organism evidence="4 5">
    <name type="scientific">Kocuria aegyptia</name>
    <dbReference type="NCBI Taxonomy" id="330943"/>
    <lineage>
        <taxon>Bacteria</taxon>
        <taxon>Bacillati</taxon>
        <taxon>Actinomycetota</taxon>
        <taxon>Actinomycetes</taxon>
        <taxon>Micrococcales</taxon>
        <taxon>Micrococcaceae</taxon>
        <taxon>Kocuria</taxon>
    </lineage>
</organism>
<dbReference type="SMART" id="SM00421">
    <property type="entry name" value="HTH_LUXR"/>
    <property type="match status" value="1"/>
</dbReference>
<dbReference type="CDD" id="cd06170">
    <property type="entry name" value="LuxR_C_like"/>
    <property type="match status" value="1"/>
</dbReference>
<protein>
    <submittedName>
        <fullName evidence="4">LuxR family transcriptional regulator</fullName>
    </submittedName>
</protein>
<evidence type="ECO:0000256" key="2">
    <source>
        <dbReference type="ARBA" id="ARBA00022840"/>
    </source>
</evidence>
<dbReference type="SUPFAM" id="SSF46894">
    <property type="entry name" value="C-terminal effector domain of the bipartite response regulators"/>
    <property type="match status" value="1"/>
</dbReference>
<evidence type="ECO:0000256" key="1">
    <source>
        <dbReference type="ARBA" id="ARBA00022741"/>
    </source>
</evidence>
<reference evidence="5" key="1">
    <citation type="journal article" date="2019" name="Int. J. Syst. Evol. Microbiol.">
        <title>The Global Catalogue of Microorganisms (GCM) 10K type strain sequencing project: providing services to taxonomists for standard genome sequencing and annotation.</title>
        <authorList>
            <consortium name="The Broad Institute Genomics Platform"/>
            <consortium name="The Broad Institute Genome Sequencing Center for Infectious Disease"/>
            <person name="Wu L."/>
            <person name="Ma J."/>
        </authorList>
    </citation>
    <scope>NUCLEOTIDE SEQUENCE [LARGE SCALE GENOMIC DNA]</scope>
    <source>
        <strain evidence="5">JCM 14735</strain>
    </source>
</reference>
<dbReference type="PRINTS" id="PR00038">
    <property type="entry name" value="HTHLUXR"/>
</dbReference>
<name>A0ABP4WIF6_9MICC</name>
<keyword evidence="2" id="KW-0067">ATP-binding</keyword>
<evidence type="ECO:0000313" key="4">
    <source>
        <dbReference type="EMBL" id="GAA1755474.1"/>
    </source>
</evidence>
<accession>A0ABP4WIF6</accession>
<dbReference type="InterPro" id="IPR041664">
    <property type="entry name" value="AAA_16"/>
</dbReference>
<dbReference type="PANTHER" id="PTHR16305">
    <property type="entry name" value="TESTICULAR SOLUBLE ADENYLYL CYCLASE"/>
    <property type="match status" value="1"/>
</dbReference>
<keyword evidence="1" id="KW-0547">Nucleotide-binding</keyword>
<dbReference type="PROSITE" id="PS50043">
    <property type="entry name" value="HTH_LUXR_2"/>
    <property type="match status" value="1"/>
</dbReference>
<dbReference type="InterPro" id="IPR027417">
    <property type="entry name" value="P-loop_NTPase"/>
</dbReference>
<dbReference type="RefSeq" id="WP_344120947.1">
    <property type="nucleotide sequence ID" value="NZ_BAAAOA010000015.1"/>
</dbReference>
<dbReference type="Pfam" id="PF13191">
    <property type="entry name" value="AAA_16"/>
    <property type="match status" value="1"/>
</dbReference>
<dbReference type="InterPro" id="IPR036388">
    <property type="entry name" value="WH-like_DNA-bd_sf"/>
</dbReference>
<dbReference type="Proteomes" id="UP001501204">
    <property type="component" value="Unassembled WGS sequence"/>
</dbReference>
<feature type="domain" description="HTH luxR-type" evidence="3">
    <location>
        <begin position="842"/>
        <end position="907"/>
    </location>
</feature>